<reference evidence="6 7" key="2">
    <citation type="submission" date="2024-10" db="EMBL/GenBank/DDBJ databases">
        <authorList>
            <person name="Ryan C."/>
        </authorList>
    </citation>
    <scope>NUCLEOTIDE SEQUENCE [LARGE SCALE GENOMIC DNA]</scope>
</reference>
<organism evidence="6 7">
    <name type="scientific">Urochloa decumbens</name>
    <dbReference type="NCBI Taxonomy" id="240449"/>
    <lineage>
        <taxon>Eukaryota</taxon>
        <taxon>Viridiplantae</taxon>
        <taxon>Streptophyta</taxon>
        <taxon>Embryophyta</taxon>
        <taxon>Tracheophyta</taxon>
        <taxon>Spermatophyta</taxon>
        <taxon>Magnoliopsida</taxon>
        <taxon>Liliopsida</taxon>
        <taxon>Poales</taxon>
        <taxon>Poaceae</taxon>
        <taxon>PACMAD clade</taxon>
        <taxon>Panicoideae</taxon>
        <taxon>Panicodae</taxon>
        <taxon>Paniceae</taxon>
        <taxon>Melinidinae</taxon>
        <taxon>Urochloa</taxon>
    </lineage>
</organism>
<evidence type="ECO:0000256" key="2">
    <source>
        <dbReference type="SAM" id="Coils"/>
    </source>
</evidence>
<dbReference type="EMBL" id="OZ075134">
    <property type="protein sequence ID" value="CAL4991715.1"/>
    <property type="molecule type" value="Genomic_DNA"/>
</dbReference>
<protein>
    <recommendedName>
        <fullName evidence="8">NB-ARC domain-containing protein</fullName>
    </recommendedName>
</protein>
<evidence type="ECO:0000259" key="5">
    <source>
        <dbReference type="Pfam" id="PF23598"/>
    </source>
</evidence>
<keyword evidence="1" id="KW-0677">Repeat</keyword>
<dbReference type="PANTHER" id="PTHR23155:SF957">
    <property type="entry name" value="OS11G0606800 PROTEIN"/>
    <property type="match status" value="1"/>
</dbReference>
<dbReference type="GO" id="GO:0051707">
    <property type="term" value="P:response to other organism"/>
    <property type="evidence" value="ECO:0007669"/>
    <property type="project" value="UniProtKB-ARBA"/>
</dbReference>
<dbReference type="PANTHER" id="PTHR23155">
    <property type="entry name" value="DISEASE RESISTANCE PROTEIN RP"/>
    <property type="match status" value="1"/>
</dbReference>
<feature type="domain" description="Disease resistance R13L4/SHOC-2-like LRR" evidence="5">
    <location>
        <begin position="465"/>
        <end position="827"/>
    </location>
</feature>
<evidence type="ECO:0000313" key="7">
    <source>
        <dbReference type="Proteomes" id="UP001497457"/>
    </source>
</evidence>
<evidence type="ECO:0000256" key="1">
    <source>
        <dbReference type="ARBA" id="ARBA00022737"/>
    </source>
</evidence>
<dbReference type="Proteomes" id="UP001497457">
    <property type="component" value="Chromosome 24b"/>
</dbReference>
<sequence length="894" mass="101003">MTQSDSLSEHPSSYGNPLPASSNNELSPQAAKTSGGHPIVGMDRPTKKLLRWLSLLEGTGKGLRVMSIVGPAGIGKTTLALELRKWISCQTSGGHHHFQFNVMALASRRTDRNELLFRDIVSQISDPAPARPSEQQESMTLLQLARRVSERLRDKRYFILIDDMYLRREADWEKIKDAFPDDNLGSRILITTRFPSVAWFCCSDSGGLVHVMKPLNKKDSKRLFLLKAFGSVDVPLPENDILFVDKTLMRCEGIPLFLCGMADSFKQQLQQQRQQHQQHQEEAKDEVHQRIGIYNEEQASQLPKQIEQALASTFDDIPYELRSLSLYMSMFPYGYTFDNDRPIMKWLCEDLTDDWDEWRNVDDADAEKYFSQLVNTNVITLMAASYKSNQDEGVAFQWHVNHFMQQFLASKSAETCFAFTSATINLEAASARGHGNKTRIRRRLAVHHSDPSLPSLFETIDLSQTRSLAVSGTISTIPFNKFNLVVLDLEGWENLKDDDLQQVCRSKMLFLQYLSVRNTRVSKLPDEIKELCSLMMLDLRGTQIRQLPKQIVGLRSTLRAMLLGSEGTMIYPIAQDPRVPHDIQRLHMLSTLATIDLSEQPATFVEALGAMENLRVLAITWSFHQSSDRAYREALWSSIRKWKRLKSLTIHCGLGCSMEFLGVLSYPPTGLEEFKVTVGRFATVPKWISKLEYLSFVQITICRQDKDDVNILRDLPKLQCLIIGLDFIPEEAIVIESDGFCELQRFSVDCPLPCLTFETGAMGKLTYLQLKFCACPTNSQVSVPSGIGSLRSLSEVVLCYNEWYTNSANVMMIVKTTREAIAKHENQIDLFINGVHDYSVQVADVEVVSAIGTQSGMDTGTEYDAQANDVKRVRTTAETPSEIEIEAEAGSEAY</sequence>
<feature type="region of interest" description="Disordered" evidence="3">
    <location>
        <begin position="1"/>
        <end position="42"/>
    </location>
</feature>
<accession>A0ABC9B0U5</accession>
<dbReference type="InterPro" id="IPR002182">
    <property type="entry name" value="NB-ARC"/>
</dbReference>
<dbReference type="InterPro" id="IPR044974">
    <property type="entry name" value="Disease_R_plants"/>
</dbReference>
<keyword evidence="7" id="KW-1185">Reference proteome</keyword>
<evidence type="ECO:0000256" key="3">
    <source>
        <dbReference type="SAM" id="MobiDB-lite"/>
    </source>
</evidence>
<keyword evidence="2" id="KW-0175">Coiled coil</keyword>
<dbReference type="Gene3D" id="3.80.10.10">
    <property type="entry name" value="Ribonuclease Inhibitor"/>
    <property type="match status" value="1"/>
</dbReference>
<dbReference type="InterPro" id="IPR027417">
    <property type="entry name" value="P-loop_NTPase"/>
</dbReference>
<feature type="domain" description="NB-ARC" evidence="4">
    <location>
        <begin position="55"/>
        <end position="229"/>
    </location>
</feature>
<dbReference type="InterPro" id="IPR032675">
    <property type="entry name" value="LRR_dom_sf"/>
</dbReference>
<dbReference type="SUPFAM" id="SSF52058">
    <property type="entry name" value="L domain-like"/>
    <property type="match status" value="1"/>
</dbReference>
<feature type="coiled-coil region" evidence="2">
    <location>
        <begin position="262"/>
        <end position="289"/>
    </location>
</feature>
<proteinExistence type="predicted"/>
<dbReference type="SUPFAM" id="SSF52540">
    <property type="entry name" value="P-loop containing nucleoside triphosphate hydrolases"/>
    <property type="match status" value="1"/>
</dbReference>
<evidence type="ECO:0008006" key="8">
    <source>
        <dbReference type="Google" id="ProtNLM"/>
    </source>
</evidence>
<feature type="compositionally biased region" description="Polar residues" evidence="3">
    <location>
        <begin position="1"/>
        <end position="32"/>
    </location>
</feature>
<dbReference type="Gene3D" id="3.40.50.300">
    <property type="entry name" value="P-loop containing nucleotide triphosphate hydrolases"/>
    <property type="match status" value="1"/>
</dbReference>
<dbReference type="GO" id="GO:0006952">
    <property type="term" value="P:defense response"/>
    <property type="evidence" value="ECO:0007669"/>
    <property type="project" value="UniProtKB-KW"/>
</dbReference>
<evidence type="ECO:0000313" key="6">
    <source>
        <dbReference type="EMBL" id="CAL4991715.1"/>
    </source>
</evidence>
<gene>
    <name evidence="6" type="ORF">URODEC1_LOCUS60778</name>
</gene>
<reference evidence="7" key="1">
    <citation type="submission" date="2024-06" db="EMBL/GenBank/DDBJ databases">
        <authorList>
            <person name="Ryan C."/>
        </authorList>
    </citation>
    <scope>NUCLEOTIDE SEQUENCE [LARGE SCALE GENOMIC DNA]</scope>
</reference>
<dbReference type="Pfam" id="PF23598">
    <property type="entry name" value="LRR_14"/>
    <property type="match status" value="1"/>
</dbReference>
<dbReference type="AlphaFoldDB" id="A0ABC9B0U5"/>
<evidence type="ECO:0000259" key="4">
    <source>
        <dbReference type="Pfam" id="PF00931"/>
    </source>
</evidence>
<dbReference type="Pfam" id="PF00931">
    <property type="entry name" value="NB-ARC"/>
    <property type="match status" value="1"/>
</dbReference>
<dbReference type="InterPro" id="IPR055414">
    <property type="entry name" value="LRR_R13L4/SHOC2-like"/>
</dbReference>
<dbReference type="PRINTS" id="PR00364">
    <property type="entry name" value="DISEASERSIST"/>
</dbReference>
<name>A0ABC9B0U5_9POAL</name>